<reference evidence="3 4" key="1">
    <citation type="submission" date="2017-12" db="EMBL/GenBank/DDBJ databases">
        <title>The genome sequence of Caulobacter flavus CGMCC1 15093.</title>
        <authorList>
            <person name="Gao J."/>
            <person name="Mao X."/>
            <person name="Sun J."/>
        </authorList>
    </citation>
    <scope>NUCLEOTIDE SEQUENCE [LARGE SCALE GENOMIC DNA]</scope>
    <source>
        <strain evidence="3 4">CGMCC1 15093</strain>
    </source>
</reference>
<keyword evidence="3" id="KW-0808">Transferase</keyword>
<name>A0A2N5CZG3_9CAUL</name>
<dbReference type="GO" id="GO:0016740">
    <property type="term" value="F:transferase activity"/>
    <property type="evidence" value="ECO:0007669"/>
    <property type="project" value="UniProtKB-KW"/>
</dbReference>
<dbReference type="SUPFAM" id="SSF81301">
    <property type="entry name" value="Nucleotidyltransferase"/>
    <property type="match status" value="1"/>
</dbReference>
<dbReference type="Proteomes" id="UP000281192">
    <property type="component" value="Chromosome"/>
</dbReference>
<evidence type="ECO:0000313" key="4">
    <source>
        <dbReference type="Proteomes" id="UP000234483"/>
    </source>
</evidence>
<dbReference type="SUPFAM" id="SSF81593">
    <property type="entry name" value="Nucleotidyltransferase substrate binding subunit/domain"/>
    <property type="match status" value="1"/>
</dbReference>
<dbReference type="OrthoDB" id="7442350at2"/>
<sequence>MKQSLDHLPDGKRRELAFVVETLQATFARAIAHRTQQRYRNGRLLKIVLFDSYARGDWIEDPAGRYFSSYDLLVVVNHPDLTDLDEFWSKADCAFLDELSNGNRLRTQTNFIVHDLDDVNEQLRSGRLFFTEMLREGVILFEEPDFPFAAPTAIPAAAACSEAKRYVDDWLPSSRALSKLASTAQELSRPREAAFLLHQAAEKAYHGLILILTRYSARTHRLTLLRDRAEALDERLRGLWPRERKFDRKCFNLLQRAYIEARYSPDYSISDEQLAWLTERVGVLQAAVSTIATERIEALGVGTRNSERLDARFMTPFDAH</sequence>
<dbReference type="EMBL" id="PJRQ01000008">
    <property type="protein sequence ID" value="PLR19214.1"/>
    <property type="molecule type" value="Genomic_DNA"/>
</dbReference>
<dbReference type="InterPro" id="IPR007842">
    <property type="entry name" value="HEPN_dom"/>
</dbReference>
<dbReference type="InterPro" id="IPR043519">
    <property type="entry name" value="NT_sf"/>
</dbReference>
<dbReference type="Proteomes" id="UP000234483">
    <property type="component" value="Unassembled WGS sequence"/>
</dbReference>
<evidence type="ECO:0000313" key="5">
    <source>
        <dbReference type="Proteomes" id="UP000281192"/>
    </source>
</evidence>
<dbReference type="KEGG" id="cfh:C1707_01970"/>
<dbReference type="AlphaFoldDB" id="A0A2N5CZG3"/>
<reference evidence="2 5" key="2">
    <citation type="submission" date="2018-01" db="EMBL/GenBank/DDBJ databases">
        <title>Complete genome sequence of Caulobacter flavus RHGG3.</title>
        <authorList>
            <person name="Yang E."/>
        </authorList>
    </citation>
    <scope>NUCLEOTIDE SEQUENCE [LARGE SCALE GENOMIC DNA]</scope>
    <source>
        <strain evidence="2 5">RHGG3</strain>
    </source>
</reference>
<organism evidence="3 4">
    <name type="scientific">Caulobacter flavus</name>
    <dbReference type="NCBI Taxonomy" id="1679497"/>
    <lineage>
        <taxon>Bacteria</taxon>
        <taxon>Pseudomonadati</taxon>
        <taxon>Pseudomonadota</taxon>
        <taxon>Alphaproteobacteria</taxon>
        <taxon>Caulobacterales</taxon>
        <taxon>Caulobacteraceae</taxon>
        <taxon>Caulobacter</taxon>
    </lineage>
</organism>
<accession>A0A2N5CZG3</accession>
<dbReference type="InterPro" id="IPR052548">
    <property type="entry name" value="Type_VII_TA_antitoxin"/>
</dbReference>
<dbReference type="PANTHER" id="PTHR33933">
    <property type="entry name" value="NUCLEOTIDYLTRANSFERASE"/>
    <property type="match status" value="1"/>
</dbReference>
<dbReference type="SMART" id="SM00748">
    <property type="entry name" value="HEPN"/>
    <property type="match status" value="1"/>
</dbReference>
<dbReference type="Gene3D" id="1.20.120.330">
    <property type="entry name" value="Nucleotidyltransferases domain 2"/>
    <property type="match status" value="1"/>
</dbReference>
<evidence type="ECO:0000313" key="3">
    <source>
        <dbReference type="EMBL" id="PLR19214.1"/>
    </source>
</evidence>
<evidence type="ECO:0000259" key="1">
    <source>
        <dbReference type="PROSITE" id="PS50910"/>
    </source>
</evidence>
<keyword evidence="5" id="KW-1185">Reference proteome</keyword>
<proteinExistence type="predicted"/>
<dbReference type="RefSeq" id="WP_101711772.1">
    <property type="nucleotide sequence ID" value="NZ_CP026100.1"/>
</dbReference>
<evidence type="ECO:0000313" key="2">
    <source>
        <dbReference type="EMBL" id="AYV45106.1"/>
    </source>
</evidence>
<dbReference type="PROSITE" id="PS50910">
    <property type="entry name" value="HEPN"/>
    <property type="match status" value="1"/>
</dbReference>
<protein>
    <submittedName>
        <fullName evidence="3">Nucleotidyltransferase</fullName>
    </submittedName>
</protein>
<feature type="domain" description="HEPN" evidence="1">
    <location>
        <begin position="171"/>
        <end position="291"/>
    </location>
</feature>
<gene>
    <name evidence="2" type="ORF">C1707_01970</name>
    <name evidence="3" type="ORF">CFHF_04200</name>
</gene>
<dbReference type="Pfam" id="PF05168">
    <property type="entry name" value="HEPN"/>
    <property type="match status" value="1"/>
</dbReference>
<dbReference type="EMBL" id="CP026100">
    <property type="protein sequence ID" value="AYV45106.1"/>
    <property type="molecule type" value="Genomic_DNA"/>
</dbReference>
<dbReference type="PANTHER" id="PTHR33933:SF1">
    <property type="entry name" value="PROTEIN ADENYLYLTRANSFERASE MNTA-RELATED"/>
    <property type="match status" value="1"/>
</dbReference>
<dbReference type="Gene3D" id="3.30.460.10">
    <property type="entry name" value="Beta Polymerase, domain 2"/>
    <property type="match status" value="1"/>
</dbReference>